<organism evidence="1 2">
    <name type="scientific">Aspergillus tubingensis</name>
    <dbReference type="NCBI Taxonomy" id="5068"/>
    <lineage>
        <taxon>Eukaryota</taxon>
        <taxon>Fungi</taxon>
        <taxon>Dikarya</taxon>
        <taxon>Ascomycota</taxon>
        <taxon>Pezizomycotina</taxon>
        <taxon>Eurotiomycetes</taxon>
        <taxon>Eurotiomycetidae</taxon>
        <taxon>Eurotiales</taxon>
        <taxon>Aspergillaceae</taxon>
        <taxon>Aspergillus</taxon>
        <taxon>Aspergillus subgen. Circumdati</taxon>
    </lineage>
</organism>
<gene>
    <name evidence="1" type="ORF">AtubIFM56815_008933</name>
</gene>
<reference evidence="1" key="1">
    <citation type="submission" date="2022-07" db="EMBL/GenBank/DDBJ databases">
        <title>Taxonomy of Aspergillus series Nigri: significant species reduction supported by multi-species coalescent approaches.</title>
        <authorList>
            <person name="Bian C."/>
            <person name="Kusuya Y."/>
            <person name="Sklenar F."/>
            <person name="D'hooge E."/>
            <person name="Yaguchi T."/>
            <person name="Takahashi H."/>
            <person name="Hubka V."/>
        </authorList>
    </citation>
    <scope>NUCLEOTIDE SEQUENCE</scope>
    <source>
        <strain evidence="1">IFM 56815</strain>
    </source>
</reference>
<comment type="caution">
    <text evidence="1">The sequence shown here is derived from an EMBL/GenBank/DDBJ whole genome shotgun (WGS) entry which is preliminary data.</text>
</comment>
<evidence type="ECO:0000313" key="2">
    <source>
        <dbReference type="Proteomes" id="UP001144157"/>
    </source>
</evidence>
<protein>
    <submittedName>
        <fullName evidence="1">Uncharacterized protein</fullName>
    </submittedName>
</protein>
<dbReference type="Proteomes" id="UP001144157">
    <property type="component" value="Unassembled WGS sequence"/>
</dbReference>
<proteinExistence type="predicted"/>
<sequence>MATERCFTAPIGEIDHSDPNWSRRKDAIPSTIVIGKMWADSEGFRFTRLTEDQVLVDFDHDSARNPINWTHVSNQNDGLWVLKLTSSHLRQLGKENVHRSHSALPSAQLRDIVLFTQQCRSSDDARIQCYR</sequence>
<name>A0A9W6ELZ0_ASPTU</name>
<evidence type="ECO:0000313" key="1">
    <source>
        <dbReference type="EMBL" id="GLA84718.1"/>
    </source>
</evidence>
<accession>A0A9W6ELZ0</accession>
<dbReference type="AlphaFoldDB" id="A0A9W6ELZ0"/>
<dbReference type="EMBL" id="BRPE01000005">
    <property type="protein sequence ID" value="GLA84718.1"/>
    <property type="molecule type" value="Genomic_DNA"/>
</dbReference>